<dbReference type="Proteomes" id="UP000012073">
    <property type="component" value="Unassembled WGS sequence"/>
</dbReference>
<evidence type="ECO:0000256" key="4">
    <source>
        <dbReference type="PROSITE-ProRule" id="PRU00108"/>
    </source>
</evidence>
<dbReference type="PANTHER" id="PTHR11850">
    <property type="entry name" value="HOMEOBOX PROTEIN TRANSCRIPTION FACTORS"/>
    <property type="match status" value="1"/>
</dbReference>
<dbReference type="GO" id="GO:0003677">
    <property type="term" value="F:DNA binding"/>
    <property type="evidence" value="ECO:0007669"/>
    <property type="project" value="UniProtKB-UniRule"/>
</dbReference>
<evidence type="ECO:0000313" key="8">
    <source>
        <dbReference type="Proteomes" id="UP000012073"/>
    </source>
</evidence>
<evidence type="ECO:0000259" key="6">
    <source>
        <dbReference type="PROSITE" id="PS50071"/>
    </source>
</evidence>
<keyword evidence="2 4" id="KW-0371">Homeobox</keyword>
<dbReference type="AlphaFoldDB" id="R7QSF0"/>
<feature type="region of interest" description="Disordered" evidence="5">
    <location>
        <begin position="58"/>
        <end position="79"/>
    </location>
</feature>
<dbReference type="CDD" id="cd00086">
    <property type="entry name" value="homeodomain"/>
    <property type="match status" value="1"/>
</dbReference>
<keyword evidence="1 4" id="KW-0238">DNA-binding</keyword>
<dbReference type="Gramene" id="CDF41034">
    <property type="protein sequence ID" value="CDF41034"/>
    <property type="gene ID" value="CHC_T00007649001"/>
</dbReference>
<keyword evidence="3 4" id="KW-0539">Nucleus</keyword>
<evidence type="ECO:0000256" key="5">
    <source>
        <dbReference type="SAM" id="MobiDB-lite"/>
    </source>
</evidence>
<evidence type="ECO:0000256" key="1">
    <source>
        <dbReference type="ARBA" id="ARBA00023125"/>
    </source>
</evidence>
<dbReference type="GO" id="GO:0006355">
    <property type="term" value="P:regulation of DNA-templated transcription"/>
    <property type="evidence" value="ECO:0007669"/>
    <property type="project" value="InterPro"/>
</dbReference>
<feature type="region of interest" description="Disordered" evidence="5">
    <location>
        <begin position="107"/>
        <end position="135"/>
    </location>
</feature>
<name>R7QSF0_CHOCR</name>
<sequence>MGQSDITACSTDSVRNACGSQLSVRARICTDNMIQCQRPLTACRRLLIRTSFTFVSLKPSSSQTISPQPDPHHQSSSRRLPTAMAENLFPRPGHPLSIAHPTAVSLPTSSLATPSAPPSWACHPPGRPPLHRSLPPPEFPADMLTTIQSLEDRLRAHPLFHQLMAIQTRRVSPSQSVTADADGRLVLPGRRRGVDLVIYYGFPKSDEDVEYCLEDTPGLSEHNFVALKNSLMESLANVRHMAQDAVAEMETNLAQQLHFRIVPPEEVHNRLRYIVSRFSKTRKEILHKYRGYVRNRRWIENIATRQRRGCLTHRQNNILRLWLFTHFSNPYPDVHEKRQLMRETELSATQVNNWLINARSRVWKPTVDMMSGDRVKQEMSNSEGRYAAFREDADVDDPRNSFSGPRNGLQAPDGHHVDVAHGRLQAVLAQGPQGAHATHPVAEEGAWLPQQNWGNLEFPSEGNLNN</sequence>
<proteinExistence type="predicted"/>
<dbReference type="Pfam" id="PF05920">
    <property type="entry name" value="Homeobox_KN"/>
    <property type="match status" value="1"/>
</dbReference>
<reference evidence="8" key="1">
    <citation type="journal article" date="2013" name="Proc. Natl. Acad. Sci. U.S.A.">
        <title>Genome structure and metabolic features in the red seaweed Chondrus crispus shed light on evolution of the Archaeplastida.</title>
        <authorList>
            <person name="Collen J."/>
            <person name="Porcel B."/>
            <person name="Carre W."/>
            <person name="Ball S.G."/>
            <person name="Chaparro C."/>
            <person name="Tonon T."/>
            <person name="Barbeyron T."/>
            <person name="Michel G."/>
            <person name="Noel B."/>
            <person name="Valentin K."/>
            <person name="Elias M."/>
            <person name="Artiguenave F."/>
            <person name="Arun A."/>
            <person name="Aury J.M."/>
            <person name="Barbosa-Neto J.F."/>
            <person name="Bothwell J.H."/>
            <person name="Bouget F.Y."/>
            <person name="Brillet L."/>
            <person name="Cabello-Hurtado F."/>
            <person name="Capella-Gutierrez S."/>
            <person name="Charrier B."/>
            <person name="Cladiere L."/>
            <person name="Cock J.M."/>
            <person name="Coelho S.M."/>
            <person name="Colleoni C."/>
            <person name="Czjzek M."/>
            <person name="Da Silva C."/>
            <person name="Delage L."/>
            <person name="Denoeud F."/>
            <person name="Deschamps P."/>
            <person name="Dittami S.M."/>
            <person name="Gabaldon T."/>
            <person name="Gachon C.M."/>
            <person name="Groisillier A."/>
            <person name="Herve C."/>
            <person name="Jabbari K."/>
            <person name="Katinka M."/>
            <person name="Kloareg B."/>
            <person name="Kowalczyk N."/>
            <person name="Labadie K."/>
            <person name="Leblanc C."/>
            <person name="Lopez P.J."/>
            <person name="McLachlan D.H."/>
            <person name="Meslet-Cladiere L."/>
            <person name="Moustafa A."/>
            <person name="Nehr Z."/>
            <person name="Nyvall Collen P."/>
            <person name="Panaud O."/>
            <person name="Partensky F."/>
            <person name="Poulain J."/>
            <person name="Rensing S.A."/>
            <person name="Rousvoal S."/>
            <person name="Samson G."/>
            <person name="Symeonidi A."/>
            <person name="Weissenbach J."/>
            <person name="Zambounis A."/>
            <person name="Wincker P."/>
            <person name="Boyen C."/>
        </authorList>
    </citation>
    <scope>NUCLEOTIDE SEQUENCE [LARGE SCALE GENOMIC DNA]</scope>
    <source>
        <strain evidence="8">cv. Stackhouse</strain>
    </source>
</reference>
<protein>
    <recommendedName>
        <fullName evidence="6">Homeobox domain-containing protein</fullName>
    </recommendedName>
</protein>
<dbReference type="SUPFAM" id="SSF46689">
    <property type="entry name" value="Homeodomain-like"/>
    <property type="match status" value="1"/>
</dbReference>
<comment type="subcellular location">
    <subcellularLocation>
        <location evidence="4">Nucleus</location>
    </subcellularLocation>
</comment>
<dbReference type="InterPro" id="IPR050224">
    <property type="entry name" value="TALE_homeobox"/>
</dbReference>
<dbReference type="STRING" id="2769.R7QSF0"/>
<dbReference type="SMART" id="SM00389">
    <property type="entry name" value="HOX"/>
    <property type="match status" value="1"/>
</dbReference>
<feature type="compositionally biased region" description="Basic and acidic residues" evidence="5">
    <location>
        <begin position="389"/>
        <end position="399"/>
    </location>
</feature>
<dbReference type="PROSITE" id="PS50071">
    <property type="entry name" value="HOMEOBOX_2"/>
    <property type="match status" value="1"/>
</dbReference>
<gene>
    <name evidence="7" type="ORF">CHC_T00007649001</name>
</gene>
<feature type="domain" description="Homeobox" evidence="6">
    <location>
        <begin position="302"/>
        <end position="365"/>
    </location>
</feature>
<organism evidence="7 8">
    <name type="scientific">Chondrus crispus</name>
    <name type="common">Carrageen Irish moss</name>
    <name type="synonym">Polymorpha crispa</name>
    <dbReference type="NCBI Taxonomy" id="2769"/>
    <lineage>
        <taxon>Eukaryota</taxon>
        <taxon>Rhodophyta</taxon>
        <taxon>Florideophyceae</taxon>
        <taxon>Rhodymeniophycidae</taxon>
        <taxon>Gigartinales</taxon>
        <taxon>Gigartinaceae</taxon>
        <taxon>Chondrus</taxon>
    </lineage>
</organism>
<dbReference type="GO" id="GO:0005634">
    <property type="term" value="C:nucleus"/>
    <property type="evidence" value="ECO:0007669"/>
    <property type="project" value="UniProtKB-SubCell"/>
</dbReference>
<keyword evidence="8" id="KW-1185">Reference proteome</keyword>
<dbReference type="RefSeq" id="XP_005711328.1">
    <property type="nucleotide sequence ID" value="XM_005711271.1"/>
</dbReference>
<dbReference type="GeneID" id="17319042"/>
<dbReference type="InterPro" id="IPR001356">
    <property type="entry name" value="HD"/>
</dbReference>
<dbReference type="InterPro" id="IPR009057">
    <property type="entry name" value="Homeodomain-like_sf"/>
</dbReference>
<evidence type="ECO:0000313" key="7">
    <source>
        <dbReference type="EMBL" id="CDF41034.1"/>
    </source>
</evidence>
<feature type="region of interest" description="Disordered" evidence="5">
    <location>
        <begin position="389"/>
        <end position="415"/>
    </location>
</feature>
<dbReference type="OrthoDB" id="10056939at2759"/>
<dbReference type="KEGG" id="ccp:CHC_T00007649001"/>
<evidence type="ECO:0000256" key="2">
    <source>
        <dbReference type="ARBA" id="ARBA00023155"/>
    </source>
</evidence>
<dbReference type="EMBL" id="HG002301">
    <property type="protein sequence ID" value="CDF41034.1"/>
    <property type="molecule type" value="Genomic_DNA"/>
</dbReference>
<evidence type="ECO:0000256" key="3">
    <source>
        <dbReference type="ARBA" id="ARBA00023242"/>
    </source>
</evidence>
<feature type="DNA-binding region" description="Homeobox" evidence="4">
    <location>
        <begin position="304"/>
        <end position="366"/>
    </location>
</feature>
<dbReference type="Gene3D" id="1.10.10.60">
    <property type="entry name" value="Homeodomain-like"/>
    <property type="match status" value="1"/>
</dbReference>
<accession>R7QSF0</accession>
<dbReference type="InterPro" id="IPR008422">
    <property type="entry name" value="KN_HD"/>
</dbReference>